<dbReference type="GO" id="GO:0002020">
    <property type="term" value="F:protease binding"/>
    <property type="evidence" value="ECO:0007669"/>
    <property type="project" value="Ensembl"/>
</dbReference>
<comment type="similarity">
    <text evidence="3 16">Belongs to the tissue factor family.</text>
</comment>
<dbReference type="GO" id="GO:0005543">
    <property type="term" value="F:phospholipid binding"/>
    <property type="evidence" value="ECO:0007669"/>
    <property type="project" value="Ensembl"/>
</dbReference>
<comment type="subunit">
    <text evidence="4">Interacts with HSPE; the interaction, inhibited by heparin, promotes the generation of activated factor X and activates coagulation in the presence of activated factor VII.</text>
</comment>
<keyword evidence="15" id="KW-0449">Lipoprotein</keyword>
<name>A0A4X2JXU2_VOMUR</name>
<evidence type="ECO:0000256" key="1">
    <source>
        <dbReference type="ARBA" id="ARBA00002201"/>
    </source>
</evidence>
<evidence type="ECO:0000256" key="12">
    <source>
        <dbReference type="ARBA" id="ARBA00023139"/>
    </source>
</evidence>
<feature type="chain" id="PRO_5021480143" description="Tissue factor" evidence="20">
    <location>
        <begin position="33"/>
        <end position="292"/>
    </location>
</feature>
<evidence type="ECO:0000313" key="23">
    <source>
        <dbReference type="Ensembl" id="ENSVURP00010001750.1"/>
    </source>
</evidence>
<feature type="lipid moiety-binding region" description="S-palmitoyl cysteine" evidence="18">
    <location>
        <position position="274"/>
    </location>
</feature>
<dbReference type="GO" id="GO:0007596">
    <property type="term" value="P:blood coagulation"/>
    <property type="evidence" value="ECO:0007669"/>
    <property type="project" value="UniProtKB-KW"/>
</dbReference>
<evidence type="ECO:0000256" key="16">
    <source>
        <dbReference type="PIRNR" id="PIRNR002498"/>
    </source>
</evidence>
<keyword evidence="14" id="KW-0325">Glycoprotein</keyword>
<reference evidence="23" key="3">
    <citation type="submission" date="2025-09" db="UniProtKB">
        <authorList>
            <consortium name="Ensembl"/>
        </authorList>
    </citation>
    <scope>IDENTIFICATION</scope>
</reference>
<reference evidence="24" key="1">
    <citation type="submission" date="2018-12" db="EMBL/GenBank/DDBJ databases">
        <authorList>
            <person name="Yazar S."/>
        </authorList>
    </citation>
    <scope>NUCLEOTIDE SEQUENCE [LARGE SCALE GENOMIC DNA]</scope>
</reference>
<feature type="disulfide bond" evidence="17">
    <location>
        <begin position="215"/>
        <end position="238"/>
    </location>
</feature>
<dbReference type="Ensembl" id="ENSVURT00010002005.1">
    <property type="protein sequence ID" value="ENSVURP00010001750.1"/>
    <property type="gene ID" value="ENSVURG00010001481.1"/>
</dbReference>
<evidence type="ECO:0000256" key="7">
    <source>
        <dbReference type="ARBA" id="ARBA00022696"/>
    </source>
</evidence>
<dbReference type="FunFam" id="2.60.40.10:FF:000899">
    <property type="entry name" value="Tissue factor"/>
    <property type="match status" value="1"/>
</dbReference>
<dbReference type="Gene3D" id="2.60.40.10">
    <property type="entry name" value="Immunoglobulins"/>
    <property type="match status" value="2"/>
</dbReference>
<accession>A0A4X2JXU2</accession>
<proteinExistence type="inferred from homology"/>
<evidence type="ECO:0000256" key="18">
    <source>
        <dbReference type="PIRSR" id="PIRSR002498-2"/>
    </source>
</evidence>
<evidence type="ECO:0000256" key="9">
    <source>
        <dbReference type="ARBA" id="ARBA00022989"/>
    </source>
</evidence>
<dbReference type="GO" id="GO:0050927">
    <property type="term" value="P:positive regulation of positive chemotaxis"/>
    <property type="evidence" value="ECO:0007669"/>
    <property type="project" value="Ensembl"/>
</dbReference>
<comment type="subcellular location">
    <subcellularLocation>
        <location evidence="2">Membrane</location>
        <topology evidence="2">Single-pass type I membrane protein</topology>
    </subcellularLocation>
</comment>
<dbReference type="OMA" id="PINYVYT"/>
<dbReference type="GO" id="GO:0032008">
    <property type="term" value="P:positive regulation of TOR signaling"/>
    <property type="evidence" value="ECO:0007669"/>
    <property type="project" value="Ensembl"/>
</dbReference>
<gene>
    <name evidence="23" type="primary">F3</name>
</gene>
<dbReference type="RefSeq" id="XP_027718428.1">
    <property type="nucleotide sequence ID" value="XM_027862627.1"/>
</dbReference>
<evidence type="ECO:0000256" key="11">
    <source>
        <dbReference type="ARBA" id="ARBA00023136"/>
    </source>
</evidence>
<feature type="disulfide bond" evidence="17">
    <location>
        <begin position="81"/>
        <end position="89"/>
    </location>
</feature>
<dbReference type="InterPro" id="IPR015373">
    <property type="entry name" value="Interferon/interleukin_rcp_dom"/>
</dbReference>
<dbReference type="GO" id="GO:0005615">
    <property type="term" value="C:extracellular space"/>
    <property type="evidence" value="ECO:0007669"/>
    <property type="project" value="Ensembl"/>
</dbReference>
<evidence type="ECO:0000256" key="19">
    <source>
        <dbReference type="SAM" id="Phobius"/>
    </source>
</evidence>
<dbReference type="GO" id="GO:2000353">
    <property type="term" value="P:positive regulation of endothelial cell apoptotic process"/>
    <property type="evidence" value="ECO:0007669"/>
    <property type="project" value="Ensembl"/>
</dbReference>
<dbReference type="InterPro" id="IPR003961">
    <property type="entry name" value="FN3_dom"/>
</dbReference>
<evidence type="ECO:0000256" key="14">
    <source>
        <dbReference type="ARBA" id="ARBA00023180"/>
    </source>
</evidence>
<dbReference type="GO" id="GO:0002543">
    <property type="term" value="P:activation of blood coagulation via clotting cascade"/>
    <property type="evidence" value="ECO:0007669"/>
    <property type="project" value="Ensembl"/>
</dbReference>
<dbReference type="PIRSF" id="PIRSF002498">
    <property type="entry name" value="Tissue_factor_3"/>
    <property type="match status" value="1"/>
</dbReference>
<evidence type="ECO:0000256" key="4">
    <source>
        <dbReference type="ARBA" id="ARBA00011184"/>
    </source>
</evidence>
<keyword evidence="7" id="KW-0356">Hemostasis</keyword>
<evidence type="ECO:0000256" key="5">
    <source>
        <dbReference type="ARBA" id="ARBA00018722"/>
    </source>
</evidence>
<evidence type="ECO:0000256" key="10">
    <source>
        <dbReference type="ARBA" id="ARBA00023084"/>
    </source>
</evidence>
<organism evidence="23 24">
    <name type="scientific">Vombatus ursinus</name>
    <name type="common">Common wombat</name>
    <dbReference type="NCBI Taxonomy" id="29139"/>
    <lineage>
        <taxon>Eukaryota</taxon>
        <taxon>Metazoa</taxon>
        <taxon>Chordata</taxon>
        <taxon>Craniata</taxon>
        <taxon>Vertebrata</taxon>
        <taxon>Euteleostomi</taxon>
        <taxon>Mammalia</taxon>
        <taxon>Metatheria</taxon>
        <taxon>Diprotodontia</taxon>
        <taxon>Vombatidae</taxon>
        <taxon>Vombatus</taxon>
    </lineage>
</organism>
<dbReference type="GO" id="GO:0004252">
    <property type="term" value="F:serine-type endopeptidase activity"/>
    <property type="evidence" value="ECO:0007669"/>
    <property type="project" value="Ensembl"/>
</dbReference>
<dbReference type="InterPro" id="IPR050650">
    <property type="entry name" value="Type-II_Cytokine-TF_Rcpt"/>
</dbReference>
<dbReference type="GO" id="GO:0002541">
    <property type="term" value="P:activation of plasma proteins involved in acute inflammatory response"/>
    <property type="evidence" value="ECO:0007669"/>
    <property type="project" value="Ensembl"/>
</dbReference>
<dbReference type="GO" id="GO:0009897">
    <property type="term" value="C:external side of plasma membrane"/>
    <property type="evidence" value="ECO:0007669"/>
    <property type="project" value="Ensembl"/>
</dbReference>
<dbReference type="InterPro" id="IPR013783">
    <property type="entry name" value="Ig-like_fold"/>
</dbReference>
<comment type="function">
    <text evidence="1 16">Initiates blood coagulation by forming a complex with circulating factor VII or VIIa. The [TF:VIIa] complex activates factors IX or X by specific limited proteolysis. TF plays a role in normal hemostasis by initiating the cell-surface assembly and propagation of the coagulation protease cascade.</text>
</comment>
<dbReference type="GO" id="GO:0045766">
    <property type="term" value="P:positive regulation of angiogenesis"/>
    <property type="evidence" value="ECO:0007669"/>
    <property type="project" value="Ensembl"/>
</dbReference>
<evidence type="ECO:0000256" key="2">
    <source>
        <dbReference type="ARBA" id="ARBA00004479"/>
    </source>
</evidence>
<keyword evidence="13 17" id="KW-1015">Disulfide bond</keyword>
<keyword evidence="8 20" id="KW-0732">Signal</keyword>
<dbReference type="STRING" id="29139.ENSVURP00010001750"/>
<dbReference type="PANTHER" id="PTHR20859:SF22">
    <property type="entry name" value="TISSUE FACTOR"/>
    <property type="match status" value="1"/>
</dbReference>
<evidence type="ECO:0000313" key="24">
    <source>
        <dbReference type="Proteomes" id="UP000314987"/>
    </source>
</evidence>
<evidence type="ECO:0000256" key="3">
    <source>
        <dbReference type="ARBA" id="ARBA00009197"/>
    </source>
</evidence>
<dbReference type="InterPro" id="IPR036116">
    <property type="entry name" value="FN3_sf"/>
</dbReference>
<keyword evidence="6 19" id="KW-0812">Transmembrane</keyword>
<feature type="transmembrane region" description="Helical" evidence="19">
    <location>
        <begin position="249"/>
        <end position="272"/>
    </location>
</feature>
<dbReference type="GeneID" id="114043574"/>
<dbReference type="GO" id="GO:0031012">
    <property type="term" value="C:extracellular matrix"/>
    <property type="evidence" value="ECO:0007669"/>
    <property type="project" value="Ensembl"/>
</dbReference>
<dbReference type="SUPFAM" id="SSF49265">
    <property type="entry name" value="Fibronectin type III"/>
    <property type="match status" value="2"/>
</dbReference>
<dbReference type="Proteomes" id="UP000314987">
    <property type="component" value="Unassembled WGS sequence"/>
</dbReference>
<evidence type="ECO:0000256" key="6">
    <source>
        <dbReference type="ARBA" id="ARBA00022692"/>
    </source>
</evidence>
<dbReference type="OrthoDB" id="8942372at2759"/>
<dbReference type="Pfam" id="PF09294">
    <property type="entry name" value="Interfer-bind"/>
    <property type="match status" value="1"/>
</dbReference>
<dbReference type="CTD" id="2152"/>
<keyword evidence="24" id="KW-1185">Reference proteome</keyword>
<dbReference type="GO" id="GO:1905286">
    <property type="term" value="C:serine-type peptidase complex"/>
    <property type="evidence" value="ECO:0007669"/>
    <property type="project" value="Ensembl"/>
</dbReference>
<keyword evidence="12" id="KW-0564">Palmitate</keyword>
<dbReference type="GO" id="GO:0004896">
    <property type="term" value="F:cytokine receptor activity"/>
    <property type="evidence" value="ECO:0007669"/>
    <property type="project" value="TreeGrafter"/>
</dbReference>
<dbReference type="PANTHER" id="PTHR20859">
    <property type="entry name" value="INTERFERON/INTERLEUKIN RECEPTOR"/>
    <property type="match status" value="1"/>
</dbReference>
<evidence type="ECO:0000256" key="20">
    <source>
        <dbReference type="SAM" id="SignalP"/>
    </source>
</evidence>
<feature type="signal peptide" evidence="20">
    <location>
        <begin position="1"/>
        <end position="32"/>
    </location>
</feature>
<evidence type="ECO:0000259" key="21">
    <source>
        <dbReference type="Pfam" id="PF01108"/>
    </source>
</evidence>
<sequence length="292" mass="33082">MALPNTCLLVASAASVQTAVLGFLLLVQVALASGTSDVVLAHNITWKSIDFKTILEWEPKPANYVYSVEISTRWGDWKKKCFQTNKTECDLTEEMKNVRETYIARILSEKPIKSDGDPEEPLHANAPYFTPYLDTNLGKPRIQSFEQDDTKLKVTVQDSITSLRHDGTFQTLRQIFHQDLTYTLYYWKASSTGKKSVNTDTNEFLVEVDKGESYCFNVQAVIPSRRAKQRSPESAIHCTSQDKVVFKELFFIVGAVLFVIIILIIILSVTLYKCSKARAKRNRKENSPLNIA</sequence>
<dbReference type="AlphaFoldDB" id="A0A4X2JXU2"/>
<feature type="domain" description="Interferon/interleukin receptor" evidence="22">
    <location>
        <begin position="135"/>
        <end position="240"/>
    </location>
</feature>
<evidence type="ECO:0000256" key="8">
    <source>
        <dbReference type="ARBA" id="ARBA00022729"/>
    </source>
</evidence>
<feature type="domain" description="Fibronectin type-III" evidence="21">
    <location>
        <begin position="22"/>
        <end position="110"/>
    </location>
</feature>
<reference evidence="23" key="2">
    <citation type="submission" date="2025-08" db="UniProtKB">
        <authorList>
            <consortium name="Ensembl"/>
        </authorList>
    </citation>
    <scope>IDENTIFICATION</scope>
</reference>
<dbReference type="Pfam" id="PF01108">
    <property type="entry name" value="Tissue_fac"/>
    <property type="match status" value="1"/>
</dbReference>
<keyword evidence="11 19" id="KW-0472">Membrane</keyword>
<dbReference type="PRINTS" id="PR00346">
    <property type="entry name" value="TISSUEFACTOR"/>
</dbReference>
<keyword evidence="10 16" id="KW-0094">Blood coagulation</keyword>
<dbReference type="GO" id="GO:0032757">
    <property type="term" value="P:positive regulation of interleukin-8 production"/>
    <property type="evidence" value="ECO:0007669"/>
    <property type="project" value="Ensembl"/>
</dbReference>
<dbReference type="GeneTree" id="ENSGT00390000012668"/>
<evidence type="ECO:0000256" key="15">
    <source>
        <dbReference type="ARBA" id="ARBA00023288"/>
    </source>
</evidence>
<dbReference type="GO" id="GO:0010641">
    <property type="term" value="P:positive regulation of platelet-derived growth factor receptor signaling pathway"/>
    <property type="evidence" value="ECO:0007669"/>
    <property type="project" value="Ensembl"/>
</dbReference>
<keyword evidence="9 19" id="KW-1133">Transmembrane helix</keyword>
<evidence type="ECO:0000256" key="17">
    <source>
        <dbReference type="PIRSR" id="PIRSR002498-1"/>
    </source>
</evidence>
<evidence type="ECO:0000256" key="13">
    <source>
        <dbReference type="ARBA" id="ARBA00023157"/>
    </source>
</evidence>
<evidence type="ECO:0000259" key="22">
    <source>
        <dbReference type="Pfam" id="PF09294"/>
    </source>
</evidence>
<dbReference type="GO" id="GO:0001938">
    <property type="term" value="P:positive regulation of endothelial cell proliferation"/>
    <property type="evidence" value="ECO:0007669"/>
    <property type="project" value="Ensembl"/>
</dbReference>
<dbReference type="InterPro" id="IPR001187">
    <property type="entry name" value="Tissue_factor"/>
</dbReference>
<protein>
    <recommendedName>
        <fullName evidence="5 16">Tissue factor</fullName>
        <shortName evidence="16">TF</shortName>
    </recommendedName>
</protein>